<dbReference type="Pfam" id="PF00563">
    <property type="entry name" value="EAL"/>
    <property type="match status" value="1"/>
</dbReference>
<dbReference type="InterPro" id="IPR001633">
    <property type="entry name" value="EAL_dom"/>
</dbReference>
<dbReference type="PANTHER" id="PTHR44757:SF2">
    <property type="entry name" value="BIOFILM ARCHITECTURE MAINTENANCE PROTEIN MBAA"/>
    <property type="match status" value="1"/>
</dbReference>
<evidence type="ECO:0000259" key="2">
    <source>
        <dbReference type="PROSITE" id="PS50113"/>
    </source>
</evidence>
<dbReference type="PROSITE" id="PS50113">
    <property type="entry name" value="PAC"/>
    <property type="match status" value="3"/>
</dbReference>
<dbReference type="SMART" id="SM00267">
    <property type="entry name" value="GGDEF"/>
    <property type="match status" value="1"/>
</dbReference>
<feature type="domain" description="PAC" evidence="2">
    <location>
        <begin position="467"/>
        <end position="515"/>
    </location>
</feature>
<dbReference type="NCBIfam" id="TIGR00229">
    <property type="entry name" value="sensory_box"/>
    <property type="match status" value="4"/>
</dbReference>
<dbReference type="RefSeq" id="WP_326508346.1">
    <property type="nucleotide sequence ID" value="NZ_JAWIIV010000020.1"/>
</dbReference>
<organism evidence="5 6">
    <name type="scientific">Noviherbaspirillum album</name>
    <dbReference type="NCBI Taxonomy" id="3080276"/>
    <lineage>
        <taxon>Bacteria</taxon>
        <taxon>Pseudomonadati</taxon>
        <taxon>Pseudomonadota</taxon>
        <taxon>Betaproteobacteria</taxon>
        <taxon>Burkholderiales</taxon>
        <taxon>Oxalobacteraceae</taxon>
        <taxon>Noviherbaspirillum</taxon>
    </lineage>
</organism>
<dbReference type="Pfam" id="PF13188">
    <property type="entry name" value="PAS_8"/>
    <property type="match status" value="1"/>
</dbReference>
<dbReference type="InterPro" id="IPR052155">
    <property type="entry name" value="Biofilm_reg_signaling"/>
</dbReference>
<feature type="domain" description="PAS" evidence="1">
    <location>
        <begin position="393"/>
        <end position="448"/>
    </location>
</feature>
<dbReference type="SMART" id="SM00052">
    <property type="entry name" value="EAL"/>
    <property type="match status" value="1"/>
</dbReference>
<dbReference type="SMART" id="SM00091">
    <property type="entry name" value="PAS"/>
    <property type="match status" value="4"/>
</dbReference>
<name>A0ABU6JEM6_9BURK</name>
<sequence length="949" mass="106479">MSPHFPPSQSLPGTKSTIRRVADSAPMVMWMLDAKNFCTYINPSTAALFRKDEKIDISAWLEFMHPDDMPRVLPALRAAMEDRREYQIRYRILRSDGSVRWMMGTGTPRFGCGGEFLGYNGSEIDVSDHHAALEDISKSEATHRLLTENSSDVITHHDAAGIVMHISASVGPILGFEPAELIGKSAYDHIHPEDTALVIDEVQRQLATGDEGRMVELRKLHRQGHYVWMATKMRTLTDPVTRECTGVISVCRDVSFERQAREELKKREERFRSLTTLSSDWYWETDEAGRFTFISEGAEKIFGAPVDYFLQKTRADLARDASEPGLRLYLEKLASRQPFRDLRYGGFAPGDGRVRYVSISGEPVFDGGIFRGYRGIGRNVTREIEVAERLVQLANENKALVENSLDIIALLDADGHFLRINGALTEILGYQPDEWLGRPYADFLHADELQDTRAVDAGLRTGKNTIHDYETRWIRKDGSIAYLSLSARWAEDKAALYVTARDVTARKQAERRLEHLATHDTLTGLPNRAFLNTHVQQMLESTPHSQGVAIFFIDLDRFKEVNDSFGHEPGDMLLCEVGRRLQHRLRPGDFIARLGGDEFVVAAPCSAGRESAEAIARKLLATLGAPVQVAGQEVFVGASIGISMFPDHGQTKELLFQCADTAMYRAKAAGRNGYRFFAPEMSVEAKTRMKLELSLRHALERRELSLHYQPRIDLKTMSIVGMEALARWHHPELGDVPPMQFIPIAEENGLIETIGHWVLEEACTQAQRLLGKFGRQLRISVNLSARQLKSRSIVEQVRGVLDRTGIPPQLLELELTESALIDDIAHSAGVLKQLKCLGIQLAVDDFGTGYSGLAYLRRFPLDVLKLDRSFVMHQDEDENSSEFIKAFVDMAHALKMAVVAEGVETAETLQFLRNASCDEAQGYFLARPLTLEAFEAYLSRLPAAQRHAG</sequence>
<evidence type="ECO:0000313" key="5">
    <source>
        <dbReference type="EMBL" id="MEC4721662.1"/>
    </source>
</evidence>
<protein>
    <submittedName>
        <fullName evidence="5">EAL domain-containing protein</fullName>
    </submittedName>
</protein>
<dbReference type="Pfam" id="PF08447">
    <property type="entry name" value="PAS_3"/>
    <property type="match status" value="2"/>
</dbReference>
<feature type="domain" description="PAS" evidence="1">
    <location>
        <begin position="139"/>
        <end position="209"/>
    </location>
</feature>
<dbReference type="SMART" id="SM00086">
    <property type="entry name" value="PAC"/>
    <property type="match status" value="4"/>
</dbReference>
<feature type="domain" description="PAC" evidence="2">
    <location>
        <begin position="86"/>
        <end position="138"/>
    </location>
</feature>
<evidence type="ECO:0000259" key="3">
    <source>
        <dbReference type="PROSITE" id="PS50883"/>
    </source>
</evidence>
<keyword evidence="6" id="KW-1185">Reference proteome</keyword>
<feature type="domain" description="EAL" evidence="3">
    <location>
        <begin position="688"/>
        <end position="942"/>
    </location>
</feature>
<dbReference type="EMBL" id="JAWIIV010000020">
    <property type="protein sequence ID" value="MEC4721662.1"/>
    <property type="molecule type" value="Genomic_DNA"/>
</dbReference>
<dbReference type="InterPro" id="IPR000014">
    <property type="entry name" value="PAS"/>
</dbReference>
<dbReference type="Proteomes" id="UP001352263">
    <property type="component" value="Unassembled WGS sequence"/>
</dbReference>
<dbReference type="InterPro" id="IPR029787">
    <property type="entry name" value="Nucleotide_cyclase"/>
</dbReference>
<dbReference type="PROSITE" id="PS50112">
    <property type="entry name" value="PAS"/>
    <property type="match status" value="3"/>
</dbReference>
<dbReference type="InterPro" id="IPR043128">
    <property type="entry name" value="Rev_trsase/Diguanyl_cyclase"/>
</dbReference>
<dbReference type="InterPro" id="IPR013655">
    <property type="entry name" value="PAS_fold_3"/>
</dbReference>
<dbReference type="InterPro" id="IPR000700">
    <property type="entry name" value="PAS-assoc_C"/>
</dbReference>
<dbReference type="Gene3D" id="3.30.70.270">
    <property type="match status" value="1"/>
</dbReference>
<dbReference type="Pfam" id="PF13426">
    <property type="entry name" value="PAS_9"/>
    <property type="match status" value="1"/>
</dbReference>
<gene>
    <name evidence="5" type="ORF">RY831_21060</name>
</gene>
<dbReference type="NCBIfam" id="TIGR00254">
    <property type="entry name" value="GGDEF"/>
    <property type="match status" value="1"/>
</dbReference>
<dbReference type="Gene3D" id="3.20.20.450">
    <property type="entry name" value="EAL domain"/>
    <property type="match status" value="1"/>
</dbReference>
<proteinExistence type="predicted"/>
<dbReference type="SUPFAM" id="SSF55073">
    <property type="entry name" value="Nucleotide cyclase"/>
    <property type="match status" value="1"/>
</dbReference>
<feature type="domain" description="PAS" evidence="1">
    <location>
        <begin position="14"/>
        <end position="83"/>
    </location>
</feature>
<dbReference type="InterPro" id="IPR035965">
    <property type="entry name" value="PAS-like_dom_sf"/>
</dbReference>
<dbReference type="Gene3D" id="3.30.450.20">
    <property type="entry name" value="PAS domain"/>
    <property type="match status" value="4"/>
</dbReference>
<evidence type="ECO:0000313" key="6">
    <source>
        <dbReference type="Proteomes" id="UP001352263"/>
    </source>
</evidence>
<dbReference type="InterPro" id="IPR001610">
    <property type="entry name" value="PAC"/>
</dbReference>
<feature type="domain" description="GGDEF" evidence="4">
    <location>
        <begin position="546"/>
        <end position="679"/>
    </location>
</feature>
<comment type="caution">
    <text evidence="5">The sequence shown here is derived from an EMBL/GenBank/DDBJ whole genome shotgun (WGS) entry which is preliminary data.</text>
</comment>
<dbReference type="InterPro" id="IPR035919">
    <property type="entry name" value="EAL_sf"/>
</dbReference>
<dbReference type="SUPFAM" id="SSF55785">
    <property type="entry name" value="PYP-like sensor domain (PAS domain)"/>
    <property type="match status" value="4"/>
</dbReference>
<accession>A0ABU6JEM6</accession>
<dbReference type="CDD" id="cd01949">
    <property type="entry name" value="GGDEF"/>
    <property type="match status" value="1"/>
</dbReference>
<feature type="domain" description="PAC" evidence="2">
    <location>
        <begin position="213"/>
        <end position="266"/>
    </location>
</feature>
<dbReference type="PANTHER" id="PTHR44757">
    <property type="entry name" value="DIGUANYLATE CYCLASE DGCP"/>
    <property type="match status" value="1"/>
</dbReference>
<dbReference type="SUPFAM" id="SSF141868">
    <property type="entry name" value="EAL domain-like"/>
    <property type="match status" value="1"/>
</dbReference>
<dbReference type="InterPro" id="IPR000160">
    <property type="entry name" value="GGDEF_dom"/>
</dbReference>
<evidence type="ECO:0000259" key="4">
    <source>
        <dbReference type="PROSITE" id="PS50887"/>
    </source>
</evidence>
<dbReference type="Pfam" id="PF00990">
    <property type="entry name" value="GGDEF"/>
    <property type="match status" value="1"/>
</dbReference>
<dbReference type="CDD" id="cd00130">
    <property type="entry name" value="PAS"/>
    <property type="match status" value="4"/>
</dbReference>
<evidence type="ECO:0000259" key="1">
    <source>
        <dbReference type="PROSITE" id="PS50112"/>
    </source>
</evidence>
<dbReference type="PROSITE" id="PS50883">
    <property type="entry name" value="EAL"/>
    <property type="match status" value="1"/>
</dbReference>
<dbReference type="CDD" id="cd01948">
    <property type="entry name" value="EAL"/>
    <property type="match status" value="1"/>
</dbReference>
<reference evidence="5 6" key="1">
    <citation type="submission" date="2023-10" db="EMBL/GenBank/DDBJ databases">
        <title>Noviherbaspirillum sp. CPCC 100848 genome assembly.</title>
        <authorList>
            <person name="Li X.Y."/>
            <person name="Fang X.M."/>
        </authorList>
    </citation>
    <scope>NUCLEOTIDE SEQUENCE [LARGE SCALE GENOMIC DNA]</scope>
    <source>
        <strain evidence="5 6">CPCC 100848</strain>
    </source>
</reference>
<dbReference type="PROSITE" id="PS50887">
    <property type="entry name" value="GGDEF"/>
    <property type="match status" value="1"/>
</dbReference>